<evidence type="ECO:0000313" key="7">
    <source>
        <dbReference type="Proteomes" id="UP000597444"/>
    </source>
</evidence>
<dbReference type="GO" id="GO:0003700">
    <property type="term" value="F:DNA-binding transcription factor activity"/>
    <property type="evidence" value="ECO:0007669"/>
    <property type="project" value="TreeGrafter"/>
</dbReference>
<keyword evidence="1" id="KW-0805">Transcription regulation</keyword>
<evidence type="ECO:0000256" key="3">
    <source>
        <dbReference type="ARBA" id="ARBA00023163"/>
    </source>
</evidence>
<dbReference type="PANTHER" id="PTHR30146:SF153">
    <property type="entry name" value="LACTOSE OPERON REPRESSOR"/>
    <property type="match status" value="1"/>
</dbReference>
<proteinExistence type="predicted"/>
<dbReference type="RefSeq" id="WP_220201266.1">
    <property type="nucleotide sequence ID" value="NZ_BNJK01000001.1"/>
</dbReference>
<reference evidence="6" key="1">
    <citation type="submission" date="2020-10" db="EMBL/GenBank/DDBJ databases">
        <title>Taxonomic study of unclassified bacteria belonging to the class Ktedonobacteria.</title>
        <authorList>
            <person name="Yabe S."/>
            <person name="Wang C.M."/>
            <person name="Zheng Y."/>
            <person name="Sakai Y."/>
            <person name="Cavaletti L."/>
            <person name="Monciardini P."/>
            <person name="Donadio S."/>
        </authorList>
    </citation>
    <scope>NUCLEOTIDE SEQUENCE</scope>
    <source>
        <strain evidence="6">ID150040</strain>
    </source>
</reference>
<dbReference type="PROSITE" id="PS50932">
    <property type="entry name" value="HTH_LACI_2"/>
    <property type="match status" value="1"/>
</dbReference>
<keyword evidence="7" id="KW-1185">Reference proteome</keyword>
<dbReference type="Gene3D" id="1.10.260.40">
    <property type="entry name" value="lambda repressor-like DNA-binding domains"/>
    <property type="match status" value="1"/>
</dbReference>
<protein>
    <submittedName>
        <fullName evidence="6">LacI family transcriptional regulator</fullName>
    </submittedName>
</protein>
<dbReference type="Gene3D" id="3.40.50.2300">
    <property type="match status" value="2"/>
</dbReference>
<evidence type="ECO:0000313" key="6">
    <source>
        <dbReference type="EMBL" id="GHO90294.1"/>
    </source>
</evidence>
<dbReference type="InterPro" id="IPR010982">
    <property type="entry name" value="Lambda_DNA-bd_dom_sf"/>
</dbReference>
<feature type="region of interest" description="Disordered" evidence="4">
    <location>
        <begin position="316"/>
        <end position="338"/>
    </location>
</feature>
<dbReference type="CDD" id="cd01392">
    <property type="entry name" value="HTH_LacI"/>
    <property type="match status" value="1"/>
</dbReference>
<sequence>MTPGHRPPTSWDVARRAGVSRTTVSYVLNGTSLPISQETRERVLTAARELNYHPQPSARALRKGRSDDIYFILDRPLTLFLSALTSVLQQCAREKGYTLAVYFNNIGPQEARQDFLVRLFSQRPFGIVTMPGSLTQDDIELAKSKGAGPCVSIEQAGSLFWTPEEEPGYLIARHLIERGHHQIGVIVPQNRYLSYTIEARLASIYAALEEVKLPAPQPFSIEEITLEEARRIARLLAGDSSRPTALYGFNDEYCFHLLRAFREQNLRVPEDIALVGSDDTPFCELTTPSLTSIRQDIAGIGRYLIDLVEHLAATDENNEREGQFEPIHPPLLIPRESS</sequence>
<organism evidence="6 7">
    <name type="scientific">Reticulibacter mediterranei</name>
    <dbReference type="NCBI Taxonomy" id="2778369"/>
    <lineage>
        <taxon>Bacteria</taxon>
        <taxon>Bacillati</taxon>
        <taxon>Chloroflexota</taxon>
        <taxon>Ktedonobacteria</taxon>
        <taxon>Ktedonobacterales</taxon>
        <taxon>Reticulibacteraceae</taxon>
        <taxon>Reticulibacter</taxon>
    </lineage>
</organism>
<dbReference type="AlphaFoldDB" id="A0A8J3MWW5"/>
<dbReference type="InterPro" id="IPR000843">
    <property type="entry name" value="HTH_LacI"/>
</dbReference>
<dbReference type="SUPFAM" id="SSF47413">
    <property type="entry name" value="lambda repressor-like DNA-binding domains"/>
    <property type="match status" value="1"/>
</dbReference>
<dbReference type="EMBL" id="BNJK01000001">
    <property type="protein sequence ID" value="GHO90294.1"/>
    <property type="molecule type" value="Genomic_DNA"/>
</dbReference>
<keyword evidence="2" id="KW-0238">DNA-binding</keyword>
<dbReference type="GO" id="GO:0000976">
    <property type="term" value="F:transcription cis-regulatory region binding"/>
    <property type="evidence" value="ECO:0007669"/>
    <property type="project" value="TreeGrafter"/>
</dbReference>
<evidence type="ECO:0000256" key="4">
    <source>
        <dbReference type="SAM" id="MobiDB-lite"/>
    </source>
</evidence>
<dbReference type="PANTHER" id="PTHR30146">
    <property type="entry name" value="LACI-RELATED TRANSCRIPTIONAL REPRESSOR"/>
    <property type="match status" value="1"/>
</dbReference>
<dbReference type="InterPro" id="IPR028082">
    <property type="entry name" value="Peripla_BP_I"/>
</dbReference>
<comment type="caution">
    <text evidence="6">The sequence shown here is derived from an EMBL/GenBank/DDBJ whole genome shotgun (WGS) entry which is preliminary data.</text>
</comment>
<evidence type="ECO:0000256" key="2">
    <source>
        <dbReference type="ARBA" id="ARBA00023125"/>
    </source>
</evidence>
<feature type="domain" description="HTH lacI-type" evidence="5">
    <location>
        <begin position="8"/>
        <end position="63"/>
    </location>
</feature>
<dbReference type="CDD" id="cd06267">
    <property type="entry name" value="PBP1_LacI_sugar_binding-like"/>
    <property type="match status" value="1"/>
</dbReference>
<accession>A0A8J3MWW5</accession>
<evidence type="ECO:0000256" key="1">
    <source>
        <dbReference type="ARBA" id="ARBA00023015"/>
    </source>
</evidence>
<dbReference type="SMART" id="SM00354">
    <property type="entry name" value="HTH_LACI"/>
    <property type="match status" value="1"/>
</dbReference>
<name>A0A8J3MWW5_9CHLR</name>
<evidence type="ECO:0000259" key="5">
    <source>
        <dbReference type="PROSITE" id="PS50932"/>
    </source>
</evidence>
<gene>
    <name evidence="6" type="ORF">KSF_003420</name>
</gene>
<dbReference type="InterPro" id="IPR046335">
    <property type="entry name" value="LacI/GalR-like_sensor"/>
</dbReference>
<dbReference type="Pfam" id="PF13377">
    <property type="entry name" value="Peripla_BP_3"/>
    <property type="match status" value="1"/>
</dbReference>
<keyword evidence="3" id="KW-0804">Transcription</keyword>
<dbReference type="Pfam" id="PF00356">
    <property type="entry name" value="LacI"/>
    <property type="match status" value="1"/>
</dbReference>
<dbReference type="SUPFAM" id="SSF53822">
    <property type="entry name" value="Periplasmic binding protein-like I"/>
    <property type="match status" value="1"/>
</dbReference>
<dbReference type="Proteomes" id="UP000597444">
    <property type="component" value="Unassembled WGS sequence"/>
</dbReference>